<sequence>MALNIDLENLAGGELAEKFEDAMKKVVANMMDPNTPYKNKRKISINLSLEQNENRDDVAIECTVNTTLAPVKSATTRMTIGKDLRTGELYAEEYGSGIRGQAKIQDYEDETGNYVIEQKQAAAQ</sequence>
<dbReference type="Proteomes" id="UP000515789">
    <property type="component" value="Chromosome"/>
</dbReference>
<organism evidence="1 2">
    <name type="scientific">Blautia producta</name>
    <dbReference type="NCBI Taxonomy" id="33035"/>
    <lineage>
        <taxon>Bacteria</taxon>
        <taxon>Bacillati</taxon>
        <taxon>Bacillota</taxon>
        <taxon>Clostridia</taxon>
        <taxon>Lachnospirales</taxon>
        <taxon>Lachnospiraceae</taxon>
        <taxon>Blautia</taxon>
    </lineage>
</organism>
<evidence type="ECO:0000313" key="1">
    <source>
        <dbReference type="EMBL" id="QMW80693.1"/>
    </source>
</evidence>
<gene>
    <name evidence="1" type="ORF">E5259_25665</name>
</gene>
<evidence type="ECO:0008006" key="3">
    <source>
        <dbReference type="Google" id="ProtNLM"/>
    </source>
</evidence>
<dbReference type="EMBL" id="CP039126">
    <property type="protein sequence ID" value="QMW80693.1"/>
    <property type="molecule type" value="Genomic_DNA"/>
</dbReference>
<protein>
    <recommendedName>
        <fullName evidence="3">Replication terminator protein</fullName>
    </recommendedName>
</protein>
<dbReference type="AlphaFoldDB" id="A0A7G5N1F0"/>
<reference evidence="1 2" key="1">
    <citation type="submission" date="2019-04" db="EMBL/GenBank/DDBJ databases">
        <authorList>
            <person name="Schori C."/>
            <person name="Ahrens C."/>
        </authorList>
    </citation>
    <scope>NUCLEOTIDE SEQUENCE [LARGE SCALE GENOMIC DNA]</scope>
    <source>
        <strain evidence="1 2">DSM 2950</strain>
    </source>
</reference>
<dbReference type="RefSeq" id="WP_018596611.1">
    <property type="nucleotide sequence ID" value="NZ_CABLBP010000031.1"/>
</dbReference>
<accession>A0A7G5N1F0</accession>
<name>A0A7G5N1F0_9FIRM</name>
<evidence type="ECO:0000313" key="2">
    <source>
        <dbReference type="Proteomes" id="UP000515789"/>
    </source>
</evidence>
<proteinExistence type="predicted"/>
<dbReference type="GeneID" id="75053826"/>